<evidence type="ECO:0000256" key="10">
    <source>
        <dbReference type="ARBA" id="ARBA00022801"/>
    </source>
</evidence>
<dbReference type="GO" id="GO:0046872">
    <property type="term" value="F:metal ion binding"/>
    <property type="evidence" value="ECO:0007669"/>
    <property type="project" value="UniProtKB-KW"/>
</dbReference>
<evidence type="ECO:0000256" key="4">
    <source>
        <dbReference type="ARBA" id="ARBA00011098"/>
    </source>
</evidence>
<feature type="region of interest" description="Disordered" evidence="14">
    <location>
        <begin position="332"/>
        <end position="413"/>
    </location>
</feature>
<keyword evidence="12" id="KW-0482">Metalloprotease</keyword>
<dbReference type="PROSITE" id="PS50249">
    <property type="entry name" value="MPN"/>
    <property type="match status" value="1"/>
</dbReference>
<dbReference type="VEuPathDB" id="FungiDB:CJJ07_005103"/>
<evidence type="ECO:0000256" key="12">
    <source>
        <dbReference type="ARBA" id="ARBA00023049"/>
    </source>
</evidence>
<evidence type="ECO:0000256" key="5">
    <source>
        <dbReference type="ARBA" id="ARBA00014880"/>
    </source>
</evidence>
<dbReference type="GO" id="GO:0006508">
    <property type="term" value="P:proteolysis"/>
    <property type="evidence" value="ECO:0007669"/>
    <property type="project" value="UniProtKB-KW"/>
</dbReference>
<dbReference type="Proteomes" id="UP000037122">
    <property type="component" value="Unassembled WGS sequence"/>
</dbReference>
<evidence type="ECO:0000256" key="11">
    <source>
        <dbReference type="ARBA" id="ARBA00022833"/>
    </source>
</evidence>
<dbReference type="SUPFAM" id="SSF102712">
    <property type="entry name" value="JAB1/MPN domain"/>
    <property type="match status" value="1"/>
</dbReference>
<evidence type="ECO:0000256" key="3">
    <source>
        <dbReference type="ARBA" id="ARBA00006008"/>
    </source>
</evidence>
<feature type="compositionally biased region" description="Acidic residues" evidence="14">
    <location>
        <begin position="348"/>
        <end position="382"/>
    </location>
</feature>
<evidence type="ECO:0000256" key="8">
    <source>
        <dbReference type="ARBA" id="ARBA00022723"/>
    </source>
</evidence>
<comment type="caution">
    <text evidence="16">The sequence shown here is derived from an EMBL/GenBank/DDBJ whole genome shotgun (WGS) entry which is preliminary data.</text>
</comment>
<gene>
    <name evidence="16" type="ORF">QG37_04775</name>
</gene>
<name>A0A0L0NW90_CANAR</name>
<keyword evidence="8" id="KW-0479">Metal-binding</keyword>
<dbReference type="Gene3D" id="3.40.140.10">
    <property type="entry name" value="Cytidine Deaminase, domain 2"/>
    <property type="match status" value="1"/>
</dbReference>
<dbReference type="InterPro" id="IPR050242">
    <property type="entry name" value="JAMM_MPN+_peptidase_M67A"/>
</dbReference>
<keyword evidence="9" id="KW-0736">Signalosome</keyword>
<keyword evidence="13" id="KW-0539">Nucleus</keyword>
<keyword evidence="7" id="KW-0645">Protease</keyword>
<reference evidence="17" key="1">
    <citation type="journal article" date="2015" name="BMC Genomics">
        <title>Draft genome of a commonly misdiagnosed multidrug resistant pathogen Candida auris.</title>
        <authorList>
            <person name="Chatterjee S."/>
            <person name="Alampalli S.V."/>
            <person name="Nageshan R.K."/>
            <person name="Chettiar S.T."/>
            <person name="Joshi S."/>
            <person name="Tatu U.S."/>
        </authorList>
    </citation>
    <scope>NUCLEOTIDE SEQUENCE [LARGE SCALE GENOMIC DNA]</scope>
    <source>
        <strain evidence="17">6684</strain>
    </source>
</reference>
<dbReference type="VEuPathDB" id="FungiDB:CJI97_003666"/>
<protein>
    <recommendedName>
        <fullName evidence="5">COP9 signalosome complex subunit 5</fullName>
    </recommendedName>
</protein>
<evidence type="ECO:0000256" key="2">
    <source>
        <dbReference type="ARBA" id="ARBA00004496"/>
    </source>
</evidence>
<dbReference type="VEuPathDB" id="FungiDB:CJJ09_000512"/>
<evidence type="ECO:0000256" key="13">
    <source>
        <dbReference type="ARBA" id="ARBA00023242"/>
    </source>
</evidence>
<keyword evidence="11" id="KW-0862">Zinc</keyword>
<dbReference type="GO" id="GO:0005737">
    <property type="term" value="C:cytoplasm"/>
    <property type="evidence" value="ECO:0007669"/>
    <property type="project" value="UniProtKB-SubCell"/>
</dbReference>
<sequence>MHSCSLHELAQHASPYNNKTLKYTLTPDKLSQLSELKLRSLYYKKPDYASISSQPWKSLPKYFKNVFISSLALVKMSVHAKLGGSIEIMGMLTGKVVGTSIVVMDVYSLPVEGTETRVNAQSEAYEYMVQYLDLMKSVGREENIVGWYHSHPGYGCWLSGIDVATQSLNQNFQDPYLAIVVDPVQLSNQGKVEIGAFRTLPIDQESNESSKGKKINTSSKSKMKDFGIHADQYYPLDIELFKSKEDEKCIKMILNKSWASNLIYSQSGLREYNKRLVDRVELLLNDLSFSRDAKDTKLAGSFAASFEMMMHRQARSVNPHQSERIAREVFQEKLGLERGEEAAMGDQFEGEEDDEDDGDDDNGDDEDDDEDDDDDEYDDEEQDSKAGSDDQQDVGDEEALQPMDTDGNQLNEADDGQLEIGNAKKRLHNSEDSRSSLCLGNERQLHSMRKRVATGEVELKLSNELKAKLQKAQSKLREDEIYVSGIGYAELLQLLARRAQRKAFGLD</sequence>
<accession>A0A0L0NW90</accession>
<dbReference type="InterPro" id="IPR037518">
    <property type="entry name" value="MPN"/>
</dbReference>
<dbReference type="GO" id="GO:0008237">
    <property type="term" value="F:metallopeptidase activity"/>
    <property type="evidence" value="ECO:0007669"/>
    <property type="project" value="UniProtKB-KW"/>
</dbReference>
<comment type="similarity">
    <text evidence="3">Belongs to the peptidase M67A family. CSN5 subfamily.</text>
</comment>
<dbReference type="PANTHER" id="PTHR10410">
    <property type="entry name" value="EUKARYOTIC TRANSLATION INITIATION FACTOR 3 -RELATED"/>
    <property type="match status" value="1"/>
</dbReference>
<feature type="compositionally biased region" description="Basic and acidic residues" evidence="14">
    <location>
        <begin position="332"/>
        <end position="341"/>
    </location>
</feature>
<dbReference type="VEuPathDB" id="FungiDB:CJI96_0002126"/>
<keyword evidence="10" id="KW-0378">Hydrolase</keyword>
<comment type="subcellular location">
    <subcellularLocation>
        <location evidence="2">Cytoplasm</location>
    </subcellularLocation>
    <subcellularLocation>
        <location evidence="1">Nucleus</location>
    </subcellularLocation>
</comment>
<evidence type="ECO:0000256" key="9">
    <source>
        <dbReference type="ARBA" id="ARBA00022790"/>
    </source>
</evidence>
<keyword evidence="6" id="KW-0963">Cytoplasm</keyword>
<evidence type="ECO:0000259" key="15">
    <source>
        <dbReference type="PROSITE" id="PS50249"/>
    </source>
</evidence>
<evidence type="ECO:0000313" key="17">
    <source>
        <dbReference type="Proteomes" id="UP000037122"/>
    </source>
</evidence>
<evidence type="ECO:0000256" key="6">
    <source>
        <dbReference type="ARBA" id="ARBA00022490"/>
    </source>
</evidence>
<dbReference type="InterPro" id="IPR000555">
    <property type="entry name" value="JAMM/MPN+_dom"/>
</dbReference>
<dbReference type="FunFam" id="3.40.140.10:FF:000203">
    <property type="entry name" value="COP9 signalosome complex subunit 5"/>
    <property type="match status" value="1"/>
</dbReference>
<dbReference type="VEuPathDB" id="FungiDB:QG37_04775"/>
<feature type="domain" description="MPN" evidence="15">
    <location>
        <begin position="66"/>
        <end position="203"/>
    </location>
</feature>
<dbReference type="Pfam" id="PF01398">
    <property type="entry name" value="JAB"/>
    <property type="match status" value="1"/>
</dbReference>
<evidence type="ECO:0000256" key="1">
    <source>
        <dbReference type="ARBA" id="ARBA00004123"/>
    </source>
</evidence>
<dbReference type="CDD" id="cd08069">
    <property type="entry name" value="MPN_RPN11_CSN5"/>
    <property type="match status" value="1"/>
</dbReference>
<feature type="compositionally biased region" description="Acidic residues" evidence="14">
    <location>
        <begin position="390"/>
        <end position="399"/>
    </location>
</feature>
<comment type="subunit">
    <text evidence="4">Component of the COP9 signalosome (CSN) complex.</text>
</comment>
<dbReference type="EMBL" id="LGST01000032">
    <property type="protein sequence ID" value="KND98421.1"/>
    <property type="molecule type" value="Genomic_DNA"/>
</dbReference>
<evidence type="ECO:0000313" key="16">
    <source>
        <dbReference type="EMBL" id="KND98421.1"/>
    </source>
</evidence>
<dbReference type="SMART" id="SM00232">
    <property type="entry name" value="JAB_MPN"/>
    <property type="match status" value="1"/>
</dbReference>
<proteinExistence type="inferred from homology"/>
<organism evidence="16 17">
    <name type="scientific">Candidozyma auris</name>
    <name type="common">Yeast</name>
    <name type="synonym">Candida auris</name>
    <dbReference type="NCBI Taxonomy" id="498019"/>
    <lineage>
        <taxon>Eukaryota</taxon>
        <taxon>Fungi</taxon>
        <taxon>Dikarya</taxon>
        <taxon>Ascomycota</taxon>
        <taxon>Saccharomycotina</taxon>
        <taxon>Pichiomycetes</taxon>
        <taxon>Metschnikowiaceae</taxon>
        <taxon>Candidozyma</taxon>
    </lineage>
</organism>
<dbReference type="GO" id="GO:0008180">
    <property type="term" value="C:COP9 signalosome"/>
    <property type="evidence" value="ECO:0007669"/>
    <property type="project" value="UniProtKB-KW"/>
</dbReference>
<evidence type="ECO:0000256" key="7">
    <source>
        <dbReference type="ARBA" id="ARBA00022670"/>
    </source>
</evidence>
<evidence type="ECO:0000256" key="14">
    <source>
        <dbReference type="SAM" id="MobiDB-lite"/>
    </source>
</evidence>
<dbReference type="AlphaFoldDB" id="A0A0L0NW90"/>
<dbReference type="VEuPathDB" id="FungiDB:B9J08_003593"/>